<gene>
    <name evidence="1" type="ORF">TH68_02605</name>
</gene>
<reference evidence="1 2" key="1">
    <citation type="submission" date="2015-01" db="EMBL/GenBank/DDBJ databases">
        <title>Lifestyle Evolution in Cyanobacterial Symbionts of Sponges.</title>
        <authorList>
            <person name="Burgsdorf I."/>
            <person name="Slaby B.M."/>
            <person name="Handley K.M."/>
            <person name="Haber M."/>
            <person name="Blom J."/>
            <person name="Marshall C.W."/>
            <person name="Gilbert J.A."/>
            <person name="Hentschel U."/>
            <person name="Steindler L."/>
        </authorList>
    </citation>
    <scope>NUCLEOTIDE SEQUENCE [LARGE SCALE GENOMIC DNA]</scope>
    <source>
        <strain evidence="1">142</strain>
    </source>
</reference>
<sequence>MLSVSVAPPGSLEAVLHALDLPDPEADDLSEAEFLEKVDQAWSVCARFDLQTEIWRGRILRRIRDRGKHHGQSRGGTFLQWLRQQDISKSHAYGLIQLADSADELVAEGNLDPACVNNFSKHAFLATAKAAPPVQQLVNTAANEGEWITRHQVKRLDDEFTAASSELLPDEVRQRTQAQVLPTKAVAPLVKELARLPKEQQEQLRQQLAAAPELDAVKAVTQTARSMAKALDAALALNTLRDSELNLDQAMGEAQRLEVLGLLAEILRHAQQVEQAASQLNCSWQRMGDLHERLWLESGGSTPHLRHLLETLASLSGSPMRVSLGPVGGQEHLHVKITINCG</sequence>
<evidence type="ECO:0008006" key="3">
    <source>
        <dbReference type="Google" id="ProtNLM"/>
    </source>
</evidence>
<protein>
    <recommendedName>
        <fullName evidence="3">DUF3102 domain-containing protein</fullName>
    </recommendedName>
</protein>
<dbReference type="EMBL" id="JXUO01000083">
    <property type="protein sequence ID" value="KKZ15028.1"/>
    <property type="molecule type" value="Genomic_DNA"/>
</dbReference>
<dbReference type="Proteomes" id="UP000035054">
    <property type="component" value="Unassembled WGS sequence"/>
</dbReference>
<proteinExistence type="predicted"/>
<evidence type="ECO:0000313" key="1">
    <source>
        <dbReference type="EMBL" id="KKZ15028.1"/>
    </source>
</evidence>
<evidence type="ECO:0000313" key="2">
    <source>
        <dbReference type="Proteomes" id="UP000035054"/>
    </source>
</evidence>
<comment type="caution">
    <text evidence="1">The sequence shown here is derived from an EMBL/GenBank/DDBJ whole genome shotgun (WGS) entry which is preliminary data.</text>
</comment>
<organism evidence="1 2">
    <name type="scientific">Candidatus Synechococcus spongiarum 142</name>
    <dbReference type="NCBI Taxonomy" id="1608213"/>
    <lineage>
        <taxon>Bacteria</taxon>
        <taxon>Bacillati</taxon>
        <taxon>Cyanobacteriota</taxon>
        <taxon>Cyanophyceae</taxon>
        <taxon>Synechococcales</taxon>
        <taxon>Synechococcaceae</taxon>
        <taxon>Synechococcus</taxon>
    </lineage>
</organism>
<dbReference type="AlphaFoldDB" id="A0A6N3XBY0"/>
<name>A0A6N3XBY0_9SYNE</name>
<accession>A0A6N3XBY0</accession>